<feature type="compositionally biased region" description="Basic and acidic residues" evidence="1">
    <location>
        <begin position="43"/>
        <end position="52"/>
    </location>
</feature>
<name>Q2UCR9_ASPOR</name>
<dbReference type="GeneID" id="5987959"/>
<evidence type="ECO:0000256" key="1">
    <source>
        <dbReference type="SAM" id="MobiDB-lite"/>
    </source>
</evidence>
<dbReference type="VEuPathDB" id="FungiDB:AO090012000472"/>
<dbReference type="KEGG" id="aor:AO090012000472"/>
<sequence length="209" mass="23117">MFWNKRSHELRPAHTITPKKETKKKSRSPTEALESHSSGQSGRQERSTHRDSLQGSVHHLVPIAGTATLEEIGHVISTGKWSVGDIFSQKFTQRAPAIADLVLQQALRWDQAADFVDVILVHLLALVGEVPAEEGLEKLVQHRVVHAGSPAEVRNKAVFRIAHTPKDSLHDGSVGYQLADKSPQIYSSVNLRMPRVHITSSQNNLSIRG</sequence>
<dbReference type="Proteomes" id="UP000006564">
    <property type="component" value="Chromosome 4"/>
</dbReference>
<feature type="compositionally biased region" description="Basic and acidic residues" evidence="1">
    <location>
        <begin position="1"/>
        <end position="12"/>
    </location>
</feature>
<dbReference type="RefSeq" id="XP_023091418.1">
    <property type="nucleotide sequence ID" value="XM_023236499.1"/>
</dbReference>
<reference evidence="2 3" key="1">
    <citation type="journal article" date="2005" name="Nature">
        <title>Genome sequencing and analysis of Aspergillus oryzae.</title>
        <authorList>
            <person name="Machida M."/>
            <person name="Asai K."/>
            <person name="Sano M."/>
            <person name="Tanaka T."/>
            <person name="Kumagai T."/>
            <person name="Terai G."/>
            <person name="Kusumoto K."/>
            <person name="Arima T."/>
            <person name="Akita O."/>
            <person name="Kashiwagi Y."/>
            <person name="Abe K."/>
            <person name="Gomi K."/>
            <person name="Horiuchi H."/>
            <person name="Kitamoto K."/>
            <person name="Kobayashi T."/>
            <person name="Takeuchi M."/>
            <person name="Denning D.W."/>
            <person name="Galagan J.E."/>
            <person name="Nierman W.C."/>
            <person name="Yu J."/>
            <person name="Archer D.B."/>
            <person name="Bennett J.W."/>
            <person name="Bhatnagar D."/>
            <person name="Cleveland T.E."/>
            <person name="Fedorova N.D."/>
            <person name="Gotoh O."/>
            <person name="Horikawa H."/>
            <person name="Hosoyama A."/>
            <person name="Ichinomiya M."/>
            <person name="Igarashi R."/>
            <person name="Iwashita K."/>
            <person name="Juvvadi P.R."/>
            <person name="Kato M."/>
            <person name="Kato Y."/>
            <person name="Kin T."/>
            <person name="Kokubun A."/>
            <person name="Maeda H."/>
            <person name="Maeyama N."/>
            <person name="Maruyama J."/>
            <person name="Nagasaki H."/>
            <person name="Nakajima T."/>
            <person name="Oda K."/>
            <person name="Okada K."/>
            <person name="Paulsen I."/>
            <person name="Sakamoto K."/>
            <person name="Sawano T."/>
            <person name="Takahashi M."/>
            <person name="Takase K."/>
            <person name="Terabayashi Y."/>
            <person name="Wortman J."/>
            <person name="Yamada O."/>
            <person name="Yamagata Y."/>
            <person name="Anazawa H."/>
            <person name="Hata Y."/>
            <person name="Koide Y."/>
            <person name="Komori T."/>
            <person name="Koyama Y."/>
            <person name="Minetoki T."/>
            <person name="Suharnan S."/>
            <person name="Tanaka A."/>
            <person name="Isono K."/>
            <person name="Kuhara S."/>
            <person name="Ogasawara N."/>
            <person name="Kikuchi H."/>
        </authorList>
    </citation>
    <scope>NUCLEOTIDE SEQUENCE [LARGE SCALE GENOMIC DNA]</scope>
    <source>
        <strain evidence="3">ATCC 42149 / RIB 40</strain>
    </source>
</reference>
<evidence type="ECO:0000313" key="2">
    <source>
        <dbReference type="EMBL" id="BAE60646.1"/>
    </source>
</evidence>
<dbReference type="EMBL" id="AP007161">
    <property type="protein sequence ID" value="BAE60646.1"/>
    <property type="molecule type" value="Genomic_DNA"/>
</dbReference>
<dbReference type="HOGENOM" id="CLU_1151586_0_0_1"/>
<accession>Q2UCR9</accession>
<dbReference type="EMBL" id="BA000052">
    <property type="protein sequence ID" value="BAE60646.1"/>
    <property type="molecule type" value="Genomic_DNA"/>
</dbReference>
<protein>
    <submittedName>
        <fullName evidence="2">DNA, SC012</fullName>
    </submittedName>
</protein>
<organism evidence="2 3">
    <name type="scientific">Aspergillus oryzae (strain ATCC 42149 / RIB 40)</name>
    <name type="common">Yellow koji mold</name>
    <dbReference type="NCBI Taxonomy" id="510516"/>
    <lineage>
        <taxon>Eukaryota</taxon>
        <taxon>Fungi</taxon>
        <taxon>Dikarya</taxon>
        <taxon>Ascomycota</taxon>
        <taxon>Pezizomycotina</taxon>
        <taxon>Eurotiomycetes</taxon>
        <taxon>Eurotiomycetidae</taxon>
        <taxon>Eurotiales</taxon>
        <taxon>Aspergillaceae</taxon>
        <taxon>Aspergillus</taxon>
        <taxon>Aspergillus subgen. Circumdati</taxon>
    </lineage>
</organism>
<proteinExistence type="predicted"/>
<feature type="region of interest" description="Disordered" evidence="1">
    <location>
        <begin position="1"/>
        <end position="56"/>
    </location>
</feature>
<gene>
    <name evidence="2" type="ORF">AO090012000472</name>
</gene>
<keyword evidence="3" id="KW-1185">Reference proteome</keyword>
<dbReference type="AlphaFoldDB" id="Q2UCR9"/>
<evidence type="ECO:0000313" key="3">
    <source>
        <dbReference type="Proteomes" id="UP000006564"/>
    </source>
</evidence>